<feature type="transmembrane region" description="Helical" evidence="1">
    <location>
        <begin position="157"/>
        <end position="181"/>
    </location>
</feature>
<dbReference type="EMBL" id="FTPL01000002">
    <property type="protein sequence ID" value="SIT79770.1"/>
    <property type="molecule type" value="Genomic_DNA"/>
</dbReference>
<dbReference type="OrthoDB" id="2961638at2"/>
<keyword evidence="1" id="KW-0812">Transmembrane</keyword>
<keyword evidence="1" id="KW-0472">Membrane</keyword>
<gene>
    <name evidence="2" type="ORF">SAMN05428946_1256</name>
</gene>
<dbReference type="RefSeq" id="WP_076757556.1">
    <property type="nucleotide sequence ID" value="NZ_FTPL01000002.1"/>
</dbReference>
<accession>A0A1U7PPB7</accession>
<dbReference type="AlphaFoldDB" id="A0A1U7PPB7"/>
<feature type="transmembrane region" description="Helical" evidence="1">
    <location>
        <begin position="19"/>
        <end position="38"/>
    </location>
</feature>
<sequence>MEYLVQECKRALFSPVMKIALLLSSALFIAGFFEYIRWFPTGQISVLYAFFNGYNSGLTNFLIVVFPIIACLPFAASFIQDHRNRLTDLIYIRTSTYQYKVVKFFLNGMAGGIAVAAGPFVGMVILSIAKLIIGMPLNLSETETALRFNEMGIDNPYLMMTIVVLLLFYCGFIFSSIGLACSVIARNSYLAVLLPLVLYIVTGIMFPDYHSPFNLQFLYDINRGVPYYWPRMVIGIILILLSAIVFSIGGKYVDQSK</sequence>
<dbReference type="Proteomes" id="UP000187550">
    <property type="component" value="Unassembled WGS sequence"/>
</dbReference>
<feature type="transmembrane region" description="Helical" evidence="1">
    <location>
        <begin position="188"/>
        <end position="207"/>
    </location>
</feature>
<organism evidence="2 3">
    <name type="scientific">Edaphobacillus lindanitolerans</name>
    <dbReference type="NCBI Taxonomy" id="550447"/>
    <lineage>
        <taxon>Bacteria</taxon>
        <taxon>Bacillati</taxon>
        <taxon>Bacillota</taxon>
        <taxon>Bacilli</taxon>
        <taxon>Bacillales</taxon>
        <taxon>Bacillaceae</taxon>
        <taxon>Edaphobacillus</taxon>
    </lineage>
</organism>
<protein>
    <recommendedName>
        <fullName evidence="4">ABC-2 family transporter protein</fullName>
    </recommendedName>
</protein>
<feature type="transmembrane region" description="Helical" evidence="1">
    <location>
        <begin position="227"/>
        <end position="248"/>
    </location>
</feature>
<keyword evidence="1" id="KW-1133">Transmembrane helix</keyword>
<dbReference type="STRING" id="550447.SAMN05428946_1256"/>
<proteinExistence type="predicted"/>
<evidence type="ECO:0008006" key="4">
    <source>
        <dbReference type="Google" id="ProtNLM"/>
    </source>
</evidence>
<keyword evidence="3" id="KW-1185">Reference proteome</keyword>
<reference evidence="3" key="1">
    <citation type="submission" date="2017-01" db="EMBL/GenBank/DDBJ databases">
        <authorList>
            <person name="Varghese N."/>
            <person name="Submissions S."/>
        </authorList>
    </citation>
    <scope>NUCLEOTIDE SEQUENCE [LARGE SCALE GENOMIC DNA]</scope>
    <source>
        <strain evidence="3">MNA4</strain>
    </source>
</reference>
<evidence type="ECO:0000313" key="2">
    <source>
        <dbReference type="EMBL" id="SIT79770.1"/>
    </source>
</evidence>
<evidence type="ECO:0000256" key="1">
    <source>
        <dbReference type="SAM" id="Phobius"/>
    </source>
</evidence>
<feature type="transmembrane region" description="Helical" evidence="1">
    <location>
        <begin position="58"/>
        <end position="79"/>
    </location>
</feature>
<evidence type="ECO:0000313" key="3">
    <source>
        <dbReference type="Proteomes" id="UP000187550"/>
    </source>
</evidence>
<feature type="transmembrane region" description="Helical" evidence="1">
    <location>
        <begin position="104"/>
        <end position="137"/>
    </location>
</feature>
<name>A0A1U7PPB7_9BACI</name>